<dbReference type="AlphaFoldDB" id="A0A6B9V8K2"/>
<sequence length="135" mass="15458">MKLYFDCQSIFMFIDIKYLSFSRFFNFHSFTTISHLFSRSGILYRFVILEEGEEFTSRIFSSQIVRSFCMGRSSSSMGKVPVITSRICSHPSLRDFSLLVIAKAGLGGFFRCSSEVYNNNCCSLSPSIMIMQRLA</sequence>
<organism evidence="1 2">
    <name type="scientific">Arachis hypogaea</name>
    <name type="common">Peanut</name>
    <dbReference type="NCBI Taxonomy" id="3818"/>
    <lineage>
        <taxon>Eukaryota</taxon>
        <taxon>Viridiplantae</taxon>
        <taxon>Streptophyta</taxon>
        <taxon>Embryophyta</taxon>
        <taxon>Tracheophyta</taxon>
        <taxon>Spermatophyta</taxon>
        <taxon>Magnoliopsida</taxon>
        <taxon>eudicotyledons</taxon>
        <taxon>Gunneridae</taxon>
        <taxon>Pentapetalae</taxon>
        <taxon>rosids</taxon>
        <taxon>fabids</taxon>
        <taxon>Fabales</taxon>
        <taxon>Fabaceae</taxon>
        <taxon>Papilionoideae</taxon>
        <taxon>50 kb inversion clade</taxon>
        <taxon>dalbergioids sensu lato</taxon>
        <taxon>Dalbergieae</taxon>
        <taxon>Pterocarpus clade</taxon>
        <taxon>Arachis</taxon>
    </lineage>
</organism>
<evidence type="ECO:0000313" key="1">
    <source>
        <dbReference type="EMBL" id="QHN77673.1"/>
    </source>
</evidence>
<proteinExistence type="predicted"/>
<evidence type="ECO:0000313" key="2">
    <source>
        <dbReference type="Proteomes" id="UP000464620"/>
    </source>
</evidence>
<dbReference type="EMBL" id="CP031001">
    <property type="protein sequence ID" value="QHN77673.1"/>
    <property type="molecule type" value="Genomic_DNA"/>
</dbReference>
<name>A0A6B9V8K2_ARAHY</name>
<protein>
    <submittedName>
        <fullName evidence="1">Uncharacterized protein</fullName>
    </submittedName>
</protein>
<gene>
    <name evidence="1" type="ORF">DS421_19g654750</name>
</gene>
<reference evidence="1 2" key="1">
    <citation type="submission" date="2020-01" db="EMBL/GenBank/DDBJ databases">
        <title>Genome sequence of Arachis hypogaea, cultivar Shitouqi.</title>
        <authorList>
            <person name="Zhuang W."/>
            <person name="Chen H."/>
            <person name="Varshney R."/>
            <person name="Wang D."/>
            <person name="Ming R."/>
        </authorList>
    </citation>
    <scope>NUCLEOTIDE SEQUENCE [LARGE SCALE GENOMIC DNA]</scope>
    <source>
        <tissue evidence="1">Young leaf</tissue>
    </source>
</reference>
<accession>A0A6B9V8K2</accession>
<dbReference type="Proteomes" id="UP000464620">
    <property type="component" value="Chromosome B09"/>
</dbReference>